<gene>
    <name evidence="2" type="ORF">FRUB_00068</name>
</gene>
<dbReference type="Proteomes" id="UP000214646">
    <property type="component" value="Unassembled WGS sequence"/>
</dbReference>
<organism evidence="2 3">
    <name type="scientific">Fimbriiglobus ruber</name>
    <dbReference type="NCBI Taxonomy" id="1908690"/>
    <lineage>
        <taxon>Bacteria</taxon>
        <taxon>Pseudomonadati</taxon>
        <taxon>Planctomycetota</taxon>
        <taxon>Planctomycetia</taxon>
        <taxon>Gemmatales</taxon>
        <taxon>Gemmataceae</taxon>
        <taxon>Fimbriiglobus</taxon>
    </lineage>
</organism>
<protein>
    <submittedName>
        <fullName evidence="2">Nucleoside-diphosphate-sugar epimerase</fullName>
    </submittedName>
</protein>
<proteinExistence type="predicted"/>
<dbReference type="EMBL" id="NIDE01000001">
    <property type="protein sequence ID" value="OWK46369.1"/>
    <property type="molecule type" value="Genomic_DNA"/>
</dbReference>
<reference evidence="3" key="1">
    <citation type="submission" date="2017-06" db="EMBL/GenBank/DDBJ databases">
        <title>Genome analysis of Fimbriiglobus ruber SP5, the first member of the order Planctomycetales with confirmed chitinolytic capability.</title>
        <authorList>
            <person name="Ravin N.V."/>
            <person name="Rakitin A.L."/>
            <person name="Ivanova A.A."/>
            <person name="Beletsky A.V."/>
            <person name="Kulichevskaya I.S."/>
            <person name="Mardanov A.V."/>
            <person name="Dedysh S.N."/>
        </authorList>
    </citation>
    <scope>NUCLEOTIDE SEQUENCE [LARGE SCALE GENOMIC DNA]</scope>
    <source>
        <strain evidence="3">SP5</strain>
    </source>
</reference>
<dbReference type="InterPro" id="IPR004104">
    <property type="entry name" value="Gfo/Idh/MocA-like_OxRdtase_C"/>
</dbReference>
<dbReference type="AlphaFoldDB" id="A0A225EAF5"/>
<sequence length="126" mass="13815">MTVSQVTAGRKNSIRFEVAGSRSALAWDGEAPNTLHVGYRNRANEAAIRDPALLSATARSFADYPGGHAEGFPDTFKQLFRAVYADIAAGRKSPAPLYATFADGHREVLLCEAILRSHRENRWVVL</sequence>
<keyword evidence="3" id="KW-1185">Reference proteome</keyword>
<accession>A0A225EAF5</accession>
<evidence type="ECO:0000313" key="2">
    <source>
        <dbReference type="EMBL" id="OWK46369.1"/>
    </source>
</evidence>
<dbReference type="Gene3D" id="3.30.360.10">
    <property type="entry name" value="Dihydrodipicolinate Reductase, domain 2"/>
    <property type="match status" value="1"/>
</dbReference>
<name>A0A225EAF5_9BACT</name>
<evidence type="ECO:0000259" key="1">
    <source>
        <dbReference type="Pfam" id="PF02894"/>
    </source>
</evidence>
<evidence type="ECO:0000313" key="3">
    <source>
        <dbReference type="Proteomes" id="UP000214646"/>
    </source>
</evidence>
<feature type="domain" description="Gfo/Idh/MocA-like oxidoreductase C-terminal" evidence="1">
    <location>
        <begin position="9"/>
        <end position="125"/>
    </location>
</feature>
<dbReference type="Pfam" id="PF02894">
    <property type="entry name" value="GFO_IDH_MocA_C"/>
    <property type="match status" value="1"/>
</dbReference>
<comment type="caution">
    <text evidence="2">The sequence shown here is derived from an EMBL/GenBank/DDBJ whole genome shotgun (WGS) entry which is preliminary data.</text>
</comment>